<name>A0A2U3EIG7_PURLI</name>
<dbReference type="Proteomes" id="UP000245956">
    <property type="component" value="Unassembled WGS sequence"/>
</dbReference>
<gene>
    <name evidence="2" type="ORF">PCL_07597</name>
</gene>
<proteinExistence type="predicted"/>
<evidence type="ECO:0000313" key="3">
    <source>
        <dbReference type="Proteomes" id="UP000245956"/>
    </source>
</evidence>
<accession>A0A2U3EIG7</accession>
<feature type="compositionally biased region" description="Low complexity" evidence="1">
    <location>
        <begin position="120"/>
        <end position="137"/>
    </location>
</feature>
<evidence type="ECO:0000256" key="1">
    <source>
        <dbReference type="SAM" id="MobiDB-lite"/>
    </source>
</evidence>
<dbReference type="EMBL" id="LCWV01000003">
    <property type="protein sequence ID" value="PWI74283.1"/>
    <property type="molecule type" value="Genomic_DNA"/>
</dbReference>
<organism evidence="2 3">
    <name type="scientific">Purpureocillium lilacinum</name>
    <name type="common">Paecilomyces lilacinus</name>
    <dbReference type="NCBI Taxonomy" id="33203"/>
    <lineage>
        <taxon>Eukaryota</taxon>
        <taxon>Fungi</taxon>
        <taxon>Dikarya</taxon>
        <taxon>Ascomycota</taxon>
        <taxon>Pezizomycotina</taxon>
        <taxon>Sordariomycetes</taxon>
        <taxon>Hypocreomycetidae</taxon>
        <taxon>Hypocreales</taxon>
        <taxon>Ophiocordycipitaceae</taxon>
        <taxon>Purpureocillium</taxon>
    </lineage>
</organism>
<evidence type="ECO:0000313" key="2">
    <source>
        <dbReference type="EMBL" id="PWI74283.1"/>
    </source>
</evidence>
<comment type="caution">
    <text evidence="2">The sequence shown here is derived from an EMBL/GenBank/DDBJ whole genome shotgun (WGS) entry which is preliminary data.</text>
</comment>
<sequence length="381" mass="41620">MPLCPPPLPWLQSKVQHEAGTVPAESPKVTGWTGTEQYEYKYEPKDLLPVLYLATYYVQCSGHLHCGWFSCLAGLLWLLLPVVDWASRTFQVADCPWSAKYGDKAAGTPLKLRGYPAQNTTQTETRTTPPLRLTSTTLTPSTTMQRNCPIWTCRCRCSTATCAAVSHLRMHVPDPCDNVPAAAVTPELNRAARYSERHSAPSAARRALIDADSFLQRSGGPQPLVQKPANHDLVKGLDISASTRPHTARPSVPSTSLSQPPVALDGFPWPPMASRSLLSPPRRPSIWPGEVTCQSDGPGGTATLSASLLDGSPPRVQPGELLSAACSQSRREPRIGCRRLRRCIRHQSSPRGALRLLHLRCFPSTRAAMDRLTMFCAASTK</sequence>
<reference evidence="2 3" key="1">
    <citation type="journal article" date="2016" name="Front. Microbiol.">
        <title>Genome and transcriptome sequences reveal the specific parasitism of the nematophagous Purpureocillium lilacinum 36-1.</title>
        <authorList>
            <person name="Xie J."/>
            <person name="Li S."/>
            <person name="Mo C."/>
            <person name="Xiao X."/>
            <person name="Peng D."/>
            <person name="Wang G."/>
            <person name="Xiao Y."/>
        </authorList>
    </citation>
    <scope>NUCLEOTIDE SEQUENCE [LARGE SCALE GENOMIC DNA]</scope>
    <source>
        <strain evidence="2 3">36-1</strain>
    </source>
</reference>
<protein>
    <submittedName>
        <fullName evidence="2">Uncharacterized protein</fullName>
    </submittedName>
</protein>
<dbReference type="AlphaFoldDB" id="A0A2U3EIG7"/>
<feature type="region of interest" description="Disordered" evidence="1">
    <location>
        <begin position="112"/>
        <end position="137"/>
    </location>
</feature>